<accession>A0ACC1RTI1</accession>
<comment type="caution">
    <text evidence="1">The sequence shown here is derived from an EMBL/GenBank/DDBJ whole genome shotgun (WGS) entry which is preliminary data.</text>
</comment>
<evidence type="ECO:0000313" key="2">
    <source>
        <dbReference type="Proteomes" id="UP001148662"/>
    </source>
</evidence>
<organism evidence="1 2">
    <name type="scientific">Phlebia brevispora</name>
    <dbReference type="NCBI Taxonomy" id="194682"/>
    <lineage>
        <taxon>Eukaryota</taxon>
        <taxon>Fungi</taxon>
        <taxon>Dikarya</taxon>
        <taxon>Basidiomycota</taxon>
        <taxon>Agaricomycotina</taxon>
        <taxon>Agaricomycetes</taxon>
        <taxon>Polyporales</taxon>
        <taxon>Meruliaceae</taxon>
        <taxon>Phlebia</taxon>
    </lineage>
</organism>
<dbReference type="EMBL" id="JANHOG010002256">
    <property type="protein sequence ID" value="KAJ3525319.1"/>
    <property type="molecule type" value="Genomic_DNA"/>
</dbReference>
<evidence type="ECO:0000313" key="1">
    <source>
        <dbReference type="EMBL" id="KAJ3525319.1"/>
    </source>
</evidence>
<dbReference type="Proteomes" id="UP001148662">
    <property type="component" value="Unassembled WGS sequence"/>
</dbReference>
<keyword evidence="2" id="KW-1185">Reference proteome</keyword>
<reference evidence="1" key="1">
    <citation type="submission" date="2022-07" db="EMBL/GenBank/DDBJ databases">
        <title>Genome Sequence of Phlebia brevispora.</title>
        <authorList>
            <person name="Buettner E."/>
        </authorList>
    </citation>
    <scope>NUCLEOTIDE SEQUENCE</scope>
    <source>
        <strain evidence="1">MPL23</strain>
    </source>
</reference>
<proteinExistence type="predicted"/>
<protein>
    <submittedName>
        <fullName evidence="1">Uncharacterized protein</fullName>
    </submittedName>
</protein>
<name>A0ACC1RTI1_9APHY</name>
<sequence length="622" mass="68254">MVVEIWSEEPSRDMSKSKGKEKAHANKDTLHVESDWRIMETWDVDLNDLTPFPDKEFRDTSSMPPNTLCIALEPPGKLFYLPQSRITRKDTTPSRSPSPAAGYSSDPESSVRDLKPLAPTPSTPISSHAEREVHADEEVSKEATRYPGRKGRLKSASWQDLLKLVTLQAVIRDTEHSLSDIVREVESRVVHNTSSASIREASEREARVHELRAQKSAVKEESNRLRARLTAKSEELRKRREALQCAREAYARDCREDEARASEIDEERQVFALRVLISPPDLLFTILDVPLPIPTGPTDPAPPLVLPSHKEVTEDTVATALGYAAQVVQLLAVYLGQGLIYPVTCVGSRSLIKDGISMMVGPRMFPLFSKGVDTYRFEYGVFLLNKDIELLMTERNLRALDVRHTLPNLKNLLLTLTDPDLADFRPHRPLSIASTTISALQSPVVAPSELPDATVPDALDTATIRDQPTVLLDSPPPSGSTTPTKSAAETPTPTNTIKKPRGFLDLSGFFRGRQPSVSRSNGKAESSSMAEQHETSNATAPVANGDASQPQDEPNTDCDDEDDRRTIRASVSEEVADRKLSNEHANGCANGNGAVVCHVHGQAAAEKAGNDLHASQIVDSVS</sequence>
<gene>
    <name evidence="1" type="ORF">NM688_g8418</name>
</gene>